<comment type="caution">
    <text evidence="1">The sequence shown here is derived from an EMBL/GenBank/DDBJ whole genome shotgun (WGS) entry which is preliminary data.</text>
</comment>
<dbReference type="RefSeq" id="WP_281421224.1">
    <property type="nucleotide sequence ID" value="NZ_JACIGM010000006.1"/>
</dbReference>
<evidence type="ECO:0000313" key="1">
    <source>
        <dbReference type="EMBL" id="MBB4275287.1"/>
    </source>
</evidence>
<reference evidence="1 2" key="1">
    <citation type="submission" date="2020-08" db="EMBL/GenBank/DDBJ databases">
        <title>Genomic Encyclopedia of Type Strains, Phase IV (KMG-V): Genome sequencing to study the core and pangenomes of soil and plant-associated prokaryotes.</title>
        <authorList>
            <person name="Whitman W."/>
        </authorList>
    </citation>
    <scope>NUCLEOTIDE SEQUENCE [LARGE SCALE GENOMIC DNA]</scope>
    <source>
        <strain evidence="1 2">SEMIA 402</strain>
    </source>
</reference>
<dbReference type="AlphaFoldDB" id="A0A7W6WEC0"/>
<name>A0A7W6WEC0_9HYPH</name>
<organism evidence="1 2">
    <name type="scientific">Rhizobium mongolense</name>
    <dbReference type="NCBI Taxonomy" id="57676"/>
    <lineage>
        <taxon>Bacteria</taxon>
        <taxon>Pseudomonadati</taxon>
        <taxon>Pseudomonadota</taxon>
        <taxon>Alphaproteobacteria</taxon>
        <taxon>Hyphomicrobiales</taxon>
        <taxon>Rhizobiaceae</taxon>
        <taxon>Rhizobium/Agrobacterium group</taxon>
        <taxon>Rhizobium</taxon>
    </lineage>
</organism>
<gene>
    <name evidence="1" type="ORF">GGE12_003076</name>
</gene>
<accession>A0A7W6WEC0</accession>
<protein>
    <submittedName>
        <fullName evidence="1">Uncharacterized protein</fullName>
    </submittedName>
</protein>
<proteinExistence type="predicted"/>
<evidence type="ECO:0000313" key="2">
    <source>
        <dbReference type="Proteomes" id="UP000533641"/>
    </source>
</evidence>
<sequence length="40" mass="4173">MPVIGAVIYGVDLEKLNGIGDGIGDFVGVTESCHILRRSA</sequence>
<dbReference type="Proteomes" id="UP000533641">
    <property type="component" value="Unassembled WGS sequence"/>
</dbReference>
<dbReference type="EMBL" id="JACIGM010000006">
    <property type="protein sequence ID" value="MBB4275287.1"/>
    <property type="molecule type" value="Genomic_DNA"/>
</dbReference>